<keyword evidence="1" id="KW-0732">Signal</keyword>
<feature type="chain" id="PRO_5046422362" description="GON domain-containing protein" evidence="1">
    <location>
        <begin position="22"/>
        <end position="355"/>
    </location>
</feature>
<sequence>MLQTIGALLALFISIAPLVHADKQSTCTAVSSVQKCVSSIQSVKTRTASASSFCSSVLGCTTTPTITLEGTVTSTSTVVVVESYTFEELVTYTSVPYTEVSYVAIPTTQTILYTSTIRSSIFSTTTKTEKCTSSASTANPSFYLRATNVPVDDINNKYVQAYPYYFAFSTQRKVAFTPTKDLATLFTLDSKGRLITPSTDGTLYGHIDYFNDFQIFSFVPREIVQSRNYIYAECRLEQASGKWEGGFKELRCSTQGTWPASVFYYDRRFLTFDTRPGMALADDYGGRGMVVKDLAPMTLLGLVFGDHHAHLRVLCQTQVHLSSGIFESEKLVAMGCSAPDWKGWPFRISNLLLGR</sequence>
<evidence type="ECO:0000313" key="2">
    <source>
        <dbReference type="EMBL" id="KAL2076169.1"/>
    </source>
</evidence>
<keyword evidence="3" id="KW-1185">Reference proteome</keyword>
<comment type="caution">
    <text evidence="2">The sequence shown here is derived from an EMBL/GenBank/DDBJ whole genome shotgun (WGS) entry which is preliminary data.</text>
</comment>
<reference evidence="2 3" key="1">
    <citation type="journal article" date="2024" name="Commun. Biol.">
        <title>Comparative genomic analysis of thermophilic fungi reveals convergent evolutionary adaptations and gene losses.</title>
        <authorList>
            <person name="Steindorff A.S."/>
            <person name="Aguilar-Pontes M.V."/>
            <person name="Robinson A.J."/>
            <person name="Andreopoulos B."/>
            <person name="LaButti K."/>
            <person name="Kuo A."/>
            <person name="Mondo S."/>
            <person name="Riley R."/>
            <person name="Otillar R."/>
            <person name="Haridas S."/>
            <person name="Lipzen A."/>
            <person name="Grimwood J."/>
            <person name="Schmutz J."/>
            <person name="Clum A."/>
            <person name="Reid I.D."/>
            <person name="Moisan M.C."/>
            <person name="Butler G."/>
            <person name="Nguyen T.T.M."/>
            <person name="Dewar K."/>
            <person name="Conant G."/>
            <person name="Drula E."/>
            <person name="Henrissat B."/>
            <person name="Hansel C."/>
            <person name="Singer S."/>
            <person name="Hutchinson M.I."/>
            <person name="de Vries R.P."/>
            <person name="Natvig D.O."/>
            <person name="Powell A.J."/>
            <person name="Tsang A."/>
            <person name="Grigoriev I.V."/>
        </authorList>
    </citation>
    <scope>NUCLEOTIDE SEQUENCE [LARGE SCALE GENOMIC DNA]</scope>
    <source>
        <strain evidence="2 3">CBS 494.80</strain>
    </source>
</reference>
<accession>A0ABR4D257</accession>
<evidence type="ECO:0000256" key="1">
    <source>
        <dbReference type="SAM" id="SignalP"/>
    </source>
</evidence>
<evidence type="ECO:0008006" key="4">
    <source>
        <dbReference type="Google" id="ProtNLM"/>
    </source>
</evidence>
<evidence type="ECO:0000313" key="3">
    <source>
        <dbReference type="Proteomes" id="UP001595075"/>
    </source>
</evidence>
<proteinExistence type="predicted"/>
<dbReference type="Proteomes" id="UP001595075">
    <property type="component" value="Unassembled WGS sequence"/>
</dbReference>
<protein>
    <recommendedName>
        <fullName evidence="4">GON domain-containing protein</fullName>
    </recommendedName>
</protein>
<organism evidence="2 3">
    <name type="scientific">Oculimacula yallundae</name>
    <dbReference type="NCBI Taxonomy" id="86028"/>
    <lineage>
        <taxon>Eukaryota</taxon>
        <taxon>Fungi</taxon>
        <taxon>Dikarya</taxon>
        <taxon>Ascomycota</taxon>
        <taxon>Pezizomycotina</taxon>
        <taxon>Leotiomycetes</taxon>
        <taxon>Helotiales</taxon>
        <taxon>Ploettnerulaceae</taxon>
        <taxon>Oculimacula</taxon>
    </lineage>
</organism>
<gene>
    <name evidence="2" type="ORF">VTL71DRAFT_1112</name>
</gene>
<name>A0ABR4D257_9HELO</name>
<feature type="signal peptide" evidence="1">
    <location>
        <begin position="1"/>
        <end position="21"/>
    </location>
</feature>
<dbReference type="EMBL" id="JAZHXI010000001">
    <property type="protein sequence ID" value="KAL2076169.1"/>
    <property type="molecule type" value="Genomic_DNA"/>
</dbReference>